<protein>
    <recommendedName>
        <fullName evidence="1">DUF4326 domain-containing protein</fullName>
    </recommendedName>
</protein>
<dbReference type="AlphaFoldDB" id="A0A7X5U5W0"/>
<gene>
    <name evidence="2" type="ORF">FHU31_005957</name>
</gene>
<dbReference type="Proteomes" id="UP000547444">
    <property type="component" value="Unassembled WGS sequence"/>
</dbReference>
<evidence type="ECO:0000259" key="1">
    <source>
        <dbReference type="Pfam" id="PF14216"/>
    </source>
</evidence>
<keyword evidence="3" id="KW-1185">Reference proteome</keyword>
<name>A0A7X5U5W0_9MYCO</name>
<dbReference type="InterPro" id="IPR025475">
    <property type="entry name" value="DUF4326"/>
</dbReference>
<evidence type="ECO:0000313" key="2">
    <source>
        <dbReference type="EMBL" id="NIH98933.1"/>
    </source>
</evidence>
<dbReference type="Pfam" id="PF14216">
    <property type="entry name" value="DUF4326"/>
    <property type="match status" value="1"/>
</dbReference>
<evidence type="ECO:0000313" key="3">
    <source>
        <dbReference type="Proteomes" id="UP000547444"/>
    </source>
</evidence>
<dbReference type="EMBL" id="JAANOW010000005">
    <property type="protein sequence ID" value="NIH98933.1"/>
    <property type="molecule type" value="Genomic_DNA"/>
</dbReference>
<accession>A0A7X5U5W0</accession>
<reference evidence="2 3" key="1">
    <citation type="submission" date="2020-03" db="EMBL/GenBank/DDBJ databases">
        <title>Sequencing the genomes of 1000 actinobacteria strains.</title>
        <authorList>
            <person name="Klenk H.-P."/>
        </authorList>
    </citation>
    <scope>NUCLEOTIDE SEQUENCE [LARGE SCALE GENOMIC DNA]</scope>
    <source>
        <strain evidence="2 3">DSM 44556</strain>
    </source>
</reference>
<feature type="domain" description="DUF4326" evidence="1">
    <location>
        <begin position="2"/>
        <end position="105"/>
    </location>
</feature>
<comment type="caution">
    <text evidence="2">The sequence shown here is derived from an EMBL/GenBank/DDBJ whole genome shotgun (WGS) entry which is preliminary data.</text>
</comment>
<proteinExistence type="predicted"/>
<sequence>MFGNPFKVGADYKSVYVHDDINVHYRIPGGPDASALVQERAVALYRAWLDTGDIRGLTELPCAELPPILTRKRGQIIGELHTLAGRDLCCWCPPERACHASVLLELANNPAAPQRPLISTERTP</sequence>
<organism evidence="2 3">
    <name type="scientific">Mycolicibacterium fluoranthenivorans</name>
    <dbReference type="NCBI Taxonomy" id="258505"/>
    <lineage>
        <taxon>Bacteria</taxon>
        <taxon>Bacillati</taxon>
        <taxon>Actinomycetota</taxon>
        <taxon>Actinomycetes</taxon>
        <taxon>Mycobacteriales</taxon>
        <taxon>Mycobacteriaceae</taxon>
        <taxon>Mycolicibacterium</taxon>
    </lineage>
</organism>